<dbReference type="GO" id="GO:0005737">
    <property type="term" value="C:cytoplasm"/>
    <property type="evidence" value="ECO:0007669"/>
    <property type="project" value="TreeGrafter"/>
</dbReference>
<dbReference type="PROSITE" id="PS00175">
    <property type="entry name" value="PG_MUTASE"/>
    <property type="match status" value="1"/>
</dbReference>
<feature type="binding site" evidence="4">
    <location>
        <begin position="8"/>
        <end position="15"/>
    </location>
    <ligand>
        <name>substrate</name>
    </ligand>
</feature>
<dbReference type="OrthoDB" id="9781415at2"/>
<dbReference type="InterPro" id="IPR050275">
    <property type="entry name" value="PGM_Phosphatase"/>
</dbReference>
<evidence type="ECO:0000256" key="3">
    <source>
        <dbReference type="PIRSR" id="PIRSR613078-1"/>
    </source>
</evidence>
<feature type="active site" description="Proton donor/acceptor" evidence="3">
    <location>
        <position position="82"/>
    </location>
</feature>
<dbReference type="PANTHER" id="PTHR48100:SF1">
    <property type="entry name" value="HISTIDINE PHOSPHATASE FAMILY PROTEIN-RELATED"/>
    <property type="match status" value="1"/>
</dbReference>
<comment type="caution">
    <text evidence="5">The sequence shown here is derived from an EMBL/GenBank/DDBJ whole genome shotgun (WGS) entry which is preliminary data.</text>
</comment>
<feature type="binding site" evidence="4">
    <location>
        <position position="58"/>
    </location>
    <ligand>
        <name>substrate</name>
    </ligand>
</feature>
<dbReference type="RefSeq" id="WP_151860129.1">
    <property type="nucleotide sequence ID" value="NZ_WBZC01000010.1"/>
</dbReference>
<feature type="active site" description="Tele-phosphohistidine intermediate" evidence="3">
    <location>
        <position position="9"/>
    </location>
</feature>
<accession>A0A6I0FFZ3</accession>
<evidence type="ECO:0000256" key="2">
    <source>
        <dbReference type="ARBA" id="ARBA00023235"/>
    </source>
</evidence>
<gene>
    <name evidence="5" type="ORF">F8154_03120</name>
</gene>
<dbReference type="GO" id="GO:0016791">
    <property type="term" value="F:phosphatase activity"/>
    <property type="evidence" value="ECO:0007669"/>
    <property type="project" value="TreeGrafter"/>
</dbReference>
<name>A0A6I0FFZ3_9FIRM</name>
<protein>
    <submittedName>
        <fullName evidence="5">Histidine phosphatase family protein</fullName>
    </submittedName>
</protein>
<evidence type="ECO:0000256" key="1">
    <source>
        <dbReference type="ARBA" id="ARBA00023152"/>
    </source>
</evidence>
<dbReference type="SUPFAM" id="SSF53254">
    <property type="entry name" value="Phosphoglycerate mutase-like"/>
    <property type="match status" value="1"/>
</dbReference>
<dbReference type="Gene3D" id="3.40.50.1240">
    <property type="entry name" value="Phosphoglycerate mutase-like"/>
    <property type="match status" value="1"/>
</dbReference>
<reference evidence="5 6" key="1">
    <citation type="submission" date="2019-10" db="EMBL/GenBank/DDBJ databases">
        <title>Alkaliphilus serpentinus sp. nov. and Alkaliphilus pronyensis sp. nov., two novel anaerobic alkaliphilic species isolated from the serpentinized-hosted hydrothermal field of the Prony Bay (New Caledonia).</title>
        <authorList>
            <person name="Postec A."/>
        </authorList>
    </citation>
    <scope>NUCLEOTIDE SEQUENCE [LARGE SCALE GENOMIC DNA]</scope>
    <source>
        <strain evidence="5 6">LacV</strain>
    </source>
</reference>
<keyword evidence="1" id="KW-0324">Glycolysis</keyword>
<evidence type="ECO:0000256" key="4">
    <source>
        <dbReference type="PIRSR" id="PIRSR613078-2"/>
    </source>
</evidence>
<dbReference type="AlphaFoldDB" id="A0A6I0FFZ3"/>
<dbReference type="InterPro" id="IPR001345">
    <property type="entry name" value="PG/BPGM_mutase_AS"/>
</dbReference>
<dbReference type="EMBL" id="WBZC01000010">
    <property type="protein sequence ID" value="KAB3537298.1"/>
    <property type="molecule type" value="Genomic_DNA"/>
</dbReference>
<dbReference type="InterPro" id="IPR029033">
    <property type="entry name" value="His_PPase_superfam"/>
</dbReference>
<keyword evidence="6" id="KW-1185">Reference proteome</keyword>
<dbReference type="Proteomes" id="UP000432715">
    <property type="component" value="Unassembled WGS sequence"/>
</dbReference>
<sequence length="208" mass="24180">MTVLYLTRHGQTEWNLEGRFQGQKDSKLTELGEQQAILLGERLDDVELDIIISSSSGRAYRTAELIKGRKNIEILANDQLKEMNIGDWEGQIIKEIEEHSPDEYHCFWNRPDLFKPCGGETFGQLYERVTQEIEKIIKIYKGKKVLVVTHGVVLRTLITYFENKDIKDLWNGTYMNSTCLNIIEINNNERRFILQGDISHWENIVSCS</sequence>
<evidence type="ECO:0000313" key="5">
    <source>
        <dbReference type="EMBL" id="KAB3537298.1"/>
    </source>
</evidence>
<organism evidence="5 6">
    <name type="scientific">Alkaliphilus pronyensis</name>
    <dbReference type="NCBI Taxonomy" id="1482732"/>
    <lineage>
        <taxon>Bacteria</taxon>
        <taxon>Bacillati</taxon>
        <taxon>Bacillota</taxon>
        <taxon>Clostridia</taxon>
        <taxon>Peptostreptococcales</taxon>
        <taxon>Natronincolaceae</taxon>
        <taxon>Alkaliphilus</taxon>
    </lineage>
</organism>
<dbReference type="CDD" id="cd07067">
    <property type="entry name" value="HP_PGM_like"/>
    <property type="match status" value="1"/>
</dbReference>
<dbReference type="SMART" id="SM00855">
    <property type="entry name" value="PGAM"/>
    <property type="match status" value="1"/>
</dbReference>
<proteinExistence type="predicted"/>
<dbReference type="InterPro" id="IPR013078">
    <property type="entry name" value="His_Pase_superF_clade-1"/>
</dbReference>
<dbReference type="Pfam" id="PF00300">
    <property type="entry name" value="His_Phos_1"/>
    <property type="match status" value="1"/>
</dbReference>
<keyword evidence="2" id="KW-0413">Isomerase</keyword>
<evidence type="ECO:0000313" key="6">
    <source>
        <dbReference type="Proteomes" id="UP000432715"/>
    </source>
</evidence>
<dbReference type="PANTHER" id="PTHR48100">
    <property type="entry name" value="BROAD-SPECIFICITY PHOSPHATASE YOR283W-RELATED"/>
    <property type="match status" value="1"/>
</dbReference>